<evidence type="ECO:0000313" key="1">
    <source>
        <dbReference type="EnsemblProtists" id="HpaP802745"/>
    </source>
</evidence>
<reference evidence="1" key="2">
    <citation type="submission" date="2015-06" db="UniProtKB">
        <authorList>
            <consortium name="EnsemblProtists"/>
        </authorList>
    </citation>
    <scope>IDENTIFICATION</scope>
    <source>
        <strain evidence="1">Emoy2</strain>
    </source>
</reference>
<dbReference type="HOGENOM" id="CLU_3000500_0_0_1"/>
<keyword evidence="2" id="KW-1185">Reference proteome</keyword>
<protein>
    <submittedName>
        <fullName evidence="1">Uncharacterized protein</fullName>
    </submittedName>
</protein>
<dbReference type="VEuPathDB" id="FungiDB:HpaG802745"/>
<dbReference type="AlphaFoldDB" id="M4B8Y6"/>
<dbReference type="EMBL" id="JH597989">
    <property type="status" value="NOT_ANNOTATED_CDS"/>
    <property type="molecule type" value="Genomic_DNA"/>
</dbReference>
<reference evidence="2" key="1">
    <citation type="journal article" date="2010" name="Science">
        <title>Signatures of adaptation to obligate biotrophy in the Hyaloperonospora arabidopsidis genome.</title>
        <authorList>
            <person name="Baxter L."/>
            <person name="Tripathy S."/>
            <person name="Ishaque N."/>
            <person name="Boot N."/>
            <person name="Cabral A."/>
            <person name="Kemen E."/>
            <person name="Thines M."/>
            <person name="Ah-Fong A."/>
            <person name="Anderson R."/>
            <person name="Badejoko W."/>
            <person name="Bittner-Eddy P."/>
            <person name="Boore J.L."/>
            <person name="Chibucos M.C."/>
            <person name="Coates M."/>
            <person name="Dehal P."/>
            <person name="Delehaunty K."/>
            <person name="Dong S."/>
            <person name="Downton P."/>
            <person name="Dumas B."/>
            <person name="Fabro G."/>
            <person name="Fronick C."/>
            <person name="Fuerstenberg S.I."/>
            <person name="Fulton L."/>
            <person name="Gaulin E."/>
            <person name="Govers F."/>
            <person name="Hughes L."/>
            <person name="Humphray S."/>
            <person name="Jiang R.H."/>
            <person name="Judelson H."/>
            <person name="Kamoun S."/>
            <person name="Kyung K."/>
            <person name="Meijer H."/>
            <person name="Minx P."/>
            <person name="Morris P."/>
            <person name="Nelson J."/>
            <person name="Phuntumart V."/>
            <person name="Qutob D."/>
            <person name="Rehmany A."/>
            <person name="Rougon-Cardoso A."/>
            <person name="Ryden P."/>
            <person name="Torto-Alalibo T."/>
            <person name="Studholme D."/>
            <person name="Wang Y."/>
            <person name="Win J."/>
            <person name="Wood J."/>
            <person name="Clifton S.W."/>
            <person name="Rogers J."/>
            <person name="Van den Ackerveken G."/>
            <person name="Jones J.D."/>
            <person name="McDowell J.M."/>
            <person name="Beynon J."/>
            <person name="Tyler B.M."/>
        </authorList>
    </citation>
    <scope>NUCLEOTIDE SEQUENCE [LARGE SCALE GENOMIC DNA]</scope>
    <source>
        <strain evidence="2">Emoy2</strain>
    </source>
</reference>
<sequence>MEYGERESDCVLVMKRTLSTRRYVRCPWSSIVHQRTVLYSPTQKAAVRLDRMIMKKT</sequence>
<dbReference type="InParanoid" id="M4B8Y6"/>
<accession>M4B8Y6</accession>
<proteinExistence type="predicted"/>
<dbReference type="Proteomes" id="UP000011713">
    <property type="component" value="Unassembled WGS sequence"/>
</dbReference>
<dbReference type="EnsemblProtists" id="HpaT802745">
    <property type="protein sequence ID" value="HpaP802745"/>
    <property type="gene ID" value="HpaG802745"/>
</dbReference>
<organism evidence="1 2">
    <name type="scientific">Hyaloperonospora arabidopsidis (strain Emoy2)</name>
    <name type="common">Downy mildew agent</name>
    <name type="synonym">Peronospora arabidopsidis</name>
    <dbReference type="NCBI Taxonomy" id="559515"/>
    <lineage>
        <taxon>Eukaryota</taxon>
        <taxon>Sar</taxon>
        <taxon>Stramenopiles</taxon>
        <taxon>Oomycota</taxon>
        <taxon>Peronosporomycetes</taxon>
        <taxon>Peronosporales</taxon>
        <taxon>Peronosporaceae</taxon>
        <taxon>Hyaloperonospora</taxon>
    </lineage>
</organism>
<evidence type="ECO:0000313" key="2">
    <source>
        <dbReference type="Proteomes" id="UP000011713"/>
    </source>
</evidence>
<name>M4B8Y6_HYAAE</name>